<evidence type="ECO:0000259" key="4">
    <source>
        <dbReference type="SMART" id="SM00013"/>
    </source>
</evidence>
<feature type="domain" description="LRRNT" evidence="4">
    <location>
        <begin position="338"/>
        <end position="396"/>
    </location>
</feature>
<protein>
    <recommendedName>
        <fullName evidence="8">LRRNT domain-containing protein</fullName>
    </recommendedName>
</protein>
<dbReference type="InterPro" id="IPR032675">
    <property type="entry name" value="LRR_dom_sf"/>
</dbReference>
<keyword evidence="3" id="KW-0677">Repeat</keyword>
<feature type="domain" description="LRRNT" evidence="4">
    <location>
        <begin position="134"/>
        <end position="167"/>
    </location>
</feature>
<dbReference type="InterPro" id="IPR000372">
    <property type="entry name" value="LRRNT"/>
</dbReference>
<organism evidence="6 7">
    <name type="scientific">Schistosoma curassoni</name>
    <dbReference type="NCBI Taxonomy" id="6186"/>
    <lineage>
        <taxon>Eukaryota</taxon>
        <taxon>Metazoa</taxon>
        <taxon>Spiralia</taxon>
        <taxon>Lophotrochozoa</taxon>
        <taxon>Platyhelminthes</taxon>
        <taxon>Trematoda</taxon>
        <taxon>Digenea</taxon>
        <taxon>Strigeidida</taxon>
        <taxon>Schistosomatoidea</taxon>
        <taxon>Schistosomatidae</taxon>
        <taxon>Schistosoma</taxon>
    </lineage>
</organism>
<dbReference type="PANTHER" id="PTHR24369:SF211">
    <property type="entry name" value="LEUCINE-RICH REPEAT-CONTAINING PROTEIN 15-LIKE"/>
    <property type="match status" value="1"/>
</dbReference>
<evidence type="ECO:0000256" key="2">
    <source>
        <dbReference type="ARBA" id="ARBA00022729"/>
    </source>
</evidence>
<dbReference type="FunFam" id="3.80.10.10:FF:000082">
    <property type="entry name" value="Leucine-rich repeat-containing 24"/>
    <property type="match status" value="1"/>
</dbReference>
<reference evidence="6 7" key="1">
    <citation type="submission" date="2018-11" db="EMBL/GenBank/DDBJ databases">
        <authorList>
            <consortium name="Pathogen Informatics"/>
        </authorList>
    </citation>
    <scope>NUCLEOTIDE SEQUENCE [LARGE SCALE GENOMIC DNA]</scope>
    <source>
        <strain>Dakar</strain>
        <strain evidence="7">Senegal</strain>
    </source>
</reference>
<dbReference type="SMART" id="SM00082">
    <property type="entry name" value="LRRCT"/>
    <property type="match status" value="2"/>
</dbReference>
<dbReference type="InterPro" id="IPR050541">
    <property type="entry name" value="LRR_TM_domain-containing"/>
</dbReference>
<dbReference type="InterPro" id="IPR003591">
    <property type="entry name" value="Leu-rich_rpt_typical-subtyp"/>
</dbReference>
<dbReference type="Gene3D" id="3.80.10.10">
    <property type="entry name" value="Ribonuclease Inhibitor"/>
    <property type="match status" value="4"/>
</dbReference>
<dbReference type="Pfam" id="PF13855">
    <property type="entry name" value="LRR_8"/>
    <property type="match status" value="1"/>
</dbReference>
<dbReference type="PROSITE" id="PS51450">
    <property type="entry name" value="LRR"/>
    <property type="match status" value="2"/>
</dbReference>
<evidence type="ECO:0000256" key="3">
    <source>
        <dbReference type="ARBA" id="ARBA00022737"/>
    </source>
</evidence>
<dbReference type="InterPro" id="IPR000483">
    <property type="entry name" value="Cys-rich_flank_reg_C"/>
</dbReference>
<evidence type="ECO:0000256" key="1">
    <source>
        <dbReference type="ARBA" id="ARBA00022614"/>
    </source>
</evidence>
<dbReference type="GO" id="GO:0005886">
    <property type="term" value="C:plasma membrane"/>
    <property type="evidence" value="ECO:0007669"/>
    <property type="project" value="TreeGrafter"/>
</dbReference>
<gene>
    <name evidence="6" type="ORF">SCUD_LOCUS10164</name>
</gene>
<dbReference type="InterPro" id="IPR001611">
    <property type="entry name" value="Leu-rich_rpt"/>
</dbReference>
<dbReference type="EMBL" id="UZAK01033621">
    <property type="protein sequence ID" value="VDP38674.1"/>
    <property type="molecule type" value="Genomic_DNA"/>
</dbReference>
<dbReference type="PANTHER" id="PTHR24369">
    <property type="entry name" value="ANTIGEN BSP, PUTATIVE-RELATED"/>
    <property type="match status" value="1"/>
</dbReference>
<evidence type="ECO:0000313" key="7">
    <source>
        <dbReference type="Proteomes" id="UP000279833"/>
    </source>
</evidence>
<dbReference type="SMART" id="SM00369">
    <property type="entry name" value="LRR_TYP"/>
    <property type="match status" value="6"/>
</dbReference>
<dbReference type="Pfam" id="PF00560">
    <property type="entry name" value="LRR_1"/>
    <property type="match status" value="1"/>
</dbReference>
<accession>A0A3P8E2M9</accession>
<keyword evidence="2" id="KW-0732">Signal</keyword>
<evidence type="ECO:0000259" key="5">
    <source>
        <dbReference type="SMART" id="SM00082"/>
    </source>
</evidence>
<name>A0A3P8E2M9_9TREM</name>
<dbReference type="SMART" id="SM00013">
    <property type="entry name" value="LRRNT"/>
    <property type="match status" value="2"/>
</dbReference>
<keyword evidence="1" id="KW-0433">Leucine-rich repeat</keyword>
<dbReference type="AlphaFoldDB" id="A0A3P8E2M9"/>
<feature type="domain" description="LRRCT" evidence="5">
    <location>
        <begin position="58"/>
        <end position="114"/>
    </location>
</feature>
<evidence type="ECO:0008006" key="8">
    <source>
        <dbReference type="Google" id="ProtNLM"/>
    </source>
</evidence>
<dbReference type="SUPFAM" id="SSF52058">
    <property type="entry name" value="L domain-like"/>
    <property type="match status" value="3"/>
</dbReference>
<dbReference type="SMART" id="SM00364">
    <property type="entry name" value="LRR_BAC"/>
    <property type="match status" value="3"/>
</dbReference>
<sequence>MHFLRDLQDNKLVCLPGSLFSGLNELRFILLARNNLIWLPGSLISDLKLLRYIDLKENPLQCDCHIQPFLNEFIVTNRLAILQKSGAVCSSMSTDPSLHGYPLSENVYQTLRCPLDSEMVQKPPQQCISLIRSSCDGICDCSIEGVANCQSRGLKSIPNDLPKDIMELNLDHNELTSLPLDAFINYKNLRKIVLDNNRISYIHPQAFNNLRELSSLYMSSNELGSLPSRLFSQLSNLKILHLSNNRIQTFPRNSFEDLRRLKYLYLVHNPLICDCQLAAWLPAFLIEKEAGGTQWARCAEPLNVQGRHVRELLPHILDCPSNINYKEENNSCEFLDHQCPDGCRCKDIIIKPRMHANSEAIFRPDEFGSILGGLSVDCSGLELTEIPDNLPINTKELNLRNNLIKSITIESGLSKLKSLETLPLRKQAVLGFCCYQSYSRIVFIFKISTSKITTYPNFNTNTTTKILLRVVYIACTEIVESWLTLITSV</sequence>
<feature type="domain" description="LRRCT" evidence="5">
    <location>
        <begin position="269"/>
        <end position="320"/>
    </location>
</feature>
<dbReference type="Proteomes" id="UP000279833">
    <property type="component" value="Unassembled WGS sequence"/>
</dbReference>
<keyword evidence="7" id="KW-1185">Reference proteome</keyword>
<evidence type="ECO:0000313" key="6">
    <source>
        <dbReference type="EMBL" id="VDP38674.1"/>
    </source>
</evidence>
<proteinExistence type="predicted"/>